<dbReference type="Gene3D" id="3.30.450.20">
    <property type="entry name" value="PAS domain"/>
    <property type="match status" value="4"/>
</dbReference>
<dbReference type="InterPro" id="IPR036890">
    <property type="entry name" value="HATPase_C_sf"/>
</dbReference>
<evidence type="ECO:0000256" key="3">
    <source>
        <dbReference type="ARBA" id="ARBA00022553"/>
    </source>
</evidence>
<evidence type="ECO:0000256" key="10">
    <source>
        <dbReference type="PROSITE-ProRule" id="PRU00169"/>
    </source>
</evidence>
<evidence type="ECO:0000259" key="16">
    <source>
        <dbReference type="PROSITE" id="PS50113"/>
    </source>
</evidence>
<dbReference type="InterPro" id="IPR005467">
    <property type="entry name" value="His_kinase_dom"/>
</dbReference>
<dbReference type="GO" id="GO:0006355">
    <property type="term" value="P:regulation of DNA-templated transcription"/>
    <property type="evidence" value="ECO:0007669"/>
    <property type="project" value="InterPro"/>
</dbReference>
<evidence type="ECO:0000256" key="2">
    <source>
        <dbReference type="ARBA" id="ARBA00012438"/>
    </source>
</evidence>
<dbReference type="InterPro" id="IPR000014">
    <property type="entry name" value="PAS"/>
</dbReference>
<keyword evidence="6" id="KW-0418">Kinase</keyword>
<dbReference type="KEGG" id="rub:GBA63_20245"/>
<dbReference type="GO" id="GO:0003677">
    <property type="term" value="F:DNA binding"/>
    <property type="evidence" value="ECO:0007669"/>
    <property type="project" value="UniProtKB-KW"/>
</dbReference>
<keyword evidence="8" id="KW-0902">Two-component regulatory system</keyword>
<dbReference type="InterPro" id="IPR001610">
    <property type="entry name" value="PAC"/>
</dbReference>
<proteinExistence type="predicted"/>
<evidence type="ECO:0000256" key="9">
    <source>
        <dbReference type="ARBA" id="ARBA00023125"/>
    </source>
</evidence>
<dbReference type="InterPro" id="IPR050482">
    <property type="entry name" value="Sensor_HK_TwoCompSys"/>
</dbReference>
<dbReference type="PANTHER" id="PTHR24421:SF10">
    <property type="entry name" value="NITRATE_NITRITE SENSOR PROTEIN NARQ"/>
    <property type="match status" value="1"/>
</dbReference>
<dbReference type="PRINTS" id="PR00038">
    <property type="entry name" value="HTHLUXR"/>
</dbReference>
<dbReference type="PROSITE" id="PS50043">
    <property type="entry name" value="HTH_LUXR_2"/>
    <property type="match status" value="1"/>
</dbReference>
<dbReference type="Pfam" id="PF07730">
    <property type="entry name" value="HisKA_3"/>
    <property type="match status" value="1"/>
</dbReference>
<dbReference type="InterPro" id="IPR011006">
    <property type="entry name" value="CheY-like_superfamily"/>
</dbReference>
<feature type="domain" description="HTH luxR-type" evidence="12">
    <location>
        <begin position="1050"/>
        <end position="1115"/>
    </location>
</feature>
<feature type="modified residue" description="4-aspartylphosphate" evidence="10">
    <location>
        <position position="957"/>
    </location>
</feature>
<dbReference type="Proteomes" id="UP000501452">
    <property type="component" value="Chromosome"/>
</dbReference>
<dbReference type="AlphaFoldDB" id="A0A6G8QDY9"/>
<dbReference type="InterPro" id="IPR013656">
    <property type="entry name" value="PAS_4"/>
</dbReference>
<dbReference type="InterPro" id="IPR035965">
    <property type="entry name" value="PAS-like_dom_sf"/>
</dbReference>
<evidence type="ECO:0000313" key="18">
    <source>
        <dbReference type="Proteomes" id="UP000501452"/>
    </source>
</evidence>
<dbReference type="InterPro" id="IPR029016">
    <property type="entry name" value="GAF-like_dom_sf"/>
</dbReference>
<dbReference type="GO" id="GO:0000155">
    <property type="term" value="F:phosphorelay sensor kinase activity"/>
    <property type="evidence" value="ECO:0007669"/>
    <property type="project" value="InterPro"/>
</dbReference>
<dbReference type="PROSITE" id="PS50110">
    <property type="entry name" value="RESPONSE_REGULATORY"/>
    <property type="match status" value="1"/>
</dbReference>
<dbReference type="Pfam" id="PF00989">
    <property type="entry name" value="PAS"/>
    <property type="match status" value="2"/>
</dbReference>
<dbReference type="Gene3D" id="3.30.450.40">
    <property type="match status" value="1"/>
</dbReference>
<dbReference type="InterPro" id="IPR000700">
    <property type="entry name" value="PAS-assoc_C"/>
</dbReference>
<dbReference type="Gene3D" id="3.30.565.10">
    <property type="entry name" value="Histidine kinase-like ATPase, C-terminal domain"/>
    <property type="match status" value="1"/>
</dbReference>
<comment type="catalytic activity">
    <reaction evidence="1">
        <text>ATP + protein L-histidine = ADP + protein N-phospho-L-histidine.</text>
        <dbReference type="EC" id="2.7.13.3"/>
    </reaction>
</comment>
<evidence type="ECO:0000259" key="13">
    <source>
        <dbReference type="PROSITE" id="PS50109"/>
    </source>
</evidence>
<dbReference type="SMART" id="SM00448">
    <property type="entry name" value="REC"/>
    <property type="match status" value="1"/>
</dbReference>
<keyword evidence="3 10" id="KW-0597">Phosphoprotein</keyword>
<dbReference type="InterPro" id="IPR011712">
    <property type="entry name" value="Sig_transdc_His_kin_sub3_dim/P"/>
</dbReference>
<dbReference type="Gene3D" id="3.40.50.2300">
    <property type="match status" value="1"/>
</dbReference>
<dbReference type="Pfam" id="PF02518">
    <property type="entry name" value="HATPase_c"/>
    <property type="match status" value="1"/>
</dbReference>
<feature type="domain" description="PAS" evidence="15">
    <location>
        <begin position="160"/>
        <end position="224"/>
    </location>
</feature>
<dbReference type="NCBIfam" id="TIGR00229">
    <property type="entry name" value="sensory_box"/>
    <property type="match status" value="3"/>
</dbReference>
<dbReference type="SUPFAM" id="SSF55874">
    <property type="entry name" value="ATPase domain of HSP90 chaperone/DNA topoisomerase II/histidine kinase"/>
    <property type="match status" value="1"/>
</dbReference>
<dbReference type="SMART" id="SM00065">
    <property type="entry name" value="GAF"/>
    <property type="match status" value="1"/>
</dbReference>
<dbReference type="CDD" id="cd16917">
    <property type="entry name" value="HATPase_UhpB-NarQ-NarX-like"/>
    <property type="match status" value="1"/>
</dbReference>
<evidence type="ECO:0000256" key="11">
    <source>
        <dbReference type="SAM" id="MobiDB-lite"/>
    </source>
</evidence>
<dbReference type="Gene3D" id="1.20.5.1930">
    <property type="match status" value="1"/>
</dbReference>
<name>A0A6G8QDY9_9ACTN</name>
<organism evidence="17 18">
    <name type="scientific">Rubrobacter tropicus</name>
    <dbReference type="NCBI Taxonomy" id="2653851"/>
    <lineage>
        <taxon>Bacteria</taxon>
        <taxon>Bacillati</taxon>
        <taxon>Actinomycetota</taxon>
        <taxon>Rubrobacteria</taxon>
        <taxon>Rubrobacterales</taxon>
        <taxon>Rubrobacteraceae</taxon>
        <taxon>Rubrobacter</taxon>
    </lineage>
</organism>
<keyword evidence="9" id="KW-0238">DNA-binding</keyword>
<keyword evidence="7" id="KW-0067">ATP-binding</keyword>
<feature type="domain" description="PAC" evidence="16">
    <location>
        <begin position="226"/>
        <end position="278"/>
    </location>
</feature>
<dbReference type="SMART" id="SM00086">
    <property type="entry name" value="PAC"/>
    <property type="match status" value="3"/>
</dbReference>
<feature type="domain" description="PAC" evidence="16">
    <location>
        <begin position="104"/>
        <end position="156"/>
    </location>
</feature>
<keyword evidence="18" id="KW-1185">Reference proteome</keyword>
<dbReference type="Pfam" id="PF08448">
    <property type="entry name" value="PAS_4"/>
    <property type="match status" value="2"/>
</dbReference>
<dbReference type="SUPFAM" id="SSF46894">
    <property type="entry name" value="C-terminal effector domain of the bipartite response regulators"/>
    <property type="match status" value="1"/>
</dbReference>
<dbReference type="SMART" id="SM00387">
    <property type="entry name" value="HATPase_c"/>
    <property type="match status" value="1"/>
</dbReference>
<evidence type="ECO:0000256" key="4">
    <source>
        <dbReference type="ARBA" id="ARBA00022679"/>
    </source>
</evidence>
<dbReference type="CDD" id="cd17535">
    <property type="entry name" value="REC_NarL-like"/>
    <property type="match status" value="1"/>
</dbReference>
<dbReference type="GO" id="GO:0046983">
    <property type="term" value="F:protein dimerization activity"/>
    <property type="evidence" value="ECO:0007669"/>
    <property type="project" value="InterPro"/>
</dbReference>
<dbReference type="GO" id="GO:0005524">
    <property type="term" value="F:ATP binding"/>
    <property type="evidence" value="ECO:0007669"/>
    <property type="project" value="UniProtKB-KW"/>
</dbReference>
<dbReference type="InterPro" id="IPR001789">
    <property type="entry name" value="Sig_transdc_resp-reg_receiver"/>
</dbReference>
<dbReference type="PROSITE" id="PS50109">
    <property type="entry name" value="HIS_KIN"/>
    <property type="match status" value="1"/>
</dbReference>
<dbReference type="PROSITE" id="PS50113">
    <property type="entry name" value="PAC"/>
    <property type="match status" value="3"/>
</dbReference>
<feature type="region of interest" description="Disordered" evidence="11">
    <location>
        <begin position="840"/>
        <end position="862"/>
    </location>
</feature>
<dbReference type="CDD" id="cd06170">
    <property type="entry name" value="LuxR_C_like"/>
    <property type="match status" value="1"/>
</dbReference>
<dbReference type="PROSITE" id="PS50112">
    <property type="entry name" value="PAS"/>
    <property type="match status" value="2"/>
</dbReference>
<dbReference type="GO" id="GO:0016020">
    <property type="term" value="C:membrane"/>
    <property type="evidence" value="ECO:0007669"/>
    <property type="project" value="InterPro"/>
</dbReference>
<dbReference type="Pfam" id="PF00072">
    <property type="entry name" value="Response_reg"/>
    <property type="match status" value="1"/>
</dbReference>
<dbReference type="InterPro" id="IPR058245">
    <property type="entry name" value="NreC/VraR/RcsB-like_REC"/>
</dbReference>
<dbReference type="Pfam" id="PF01590">
    <property type="entry name" value="GAF"/>
    <property type="match status" value="1"/>
</dbReference>
<evidence type="ECO:0000259" key="14">
    <source>
        <dbReference type="PROSITE" id="PS50110"/>
    </source>
</evidence>
<dbReference type="EC" id="2.7.13.3" evidence="2"/>
<feature type="domain" description="PAS" evidence="15">
    <location>
        <begin position="279"/>
        <end position="349"/>
    </location>
</feature>
<dbReference type="InterPro" id="IPR000792">
    <property type="entry name" value="Tscrpt_reg_LuxR_C"/>
</dbReference>
<dbReference type="SUPFAM" id="SSF52172">
    <property type="entry name" value="CheY-like"/>
    <property type="match status" value="1"/>
</dbReference>
<dbReference type="InterPro" id="IPR003594">
    <property type="entry name" value="HATPase_dom"/>
</dbReference>
<evidence type="ECO:0000259" key="15">
    <source>
        <dbReference type="PROSITE" id="PS50112"/>
    </source>
</evidence>
<evidence type="ECO:0000256" key="5">
    <source>
        <dbReference type="ARBA" id="ARBA00022741"/>
    </source>
</evidence>
<dbReference type="CDD" id="cd00130">
    <property type="entry name" value="PAS"/>
    <property type="match status" value="2"/>
</dbReference>
<sequence>MRGTRGLGVFDLQKIRGAGLEKAIRQVPAAVTIVEAASGEVILANEEAKAMMRRMLTAPVPSRLEDFRDLRDAGDFKLYRPDGDAYELEEWAVMRSIRTGEEVSDEEYDYVAADGTRGTMRCDASPIYDDEGRVVAGVLLVRDVTEEKRAEERRRYDAGLLENIHDAVLATDARFVLTAWNKGAERMFGWTADEALGRSVIEVIARDYGDEELAQELRELTETGRWRGERTWYRKDGAPVQAEGITVALRGGRDETTGYLCIMRDIGGRREAEERLRESEERYRRLVENSPDAIAVLAEGSIAFVSPAGARLVGAGSPGELLGVPYLDLFHPGSRAAVEAGVSRALGGETVGPFEARALRSDGGAVDVEVSAIPIVREDDPAVQVLVRDVTERKRDEEALRASSRRTENILESVTDAFYTLDHEWRLTYLNGRALRFASQLAGEEFTLDDLIGRTLWETLPATVGTSIEDEYRRAVRERRTAVFEYPYPGGGPIFEVHAYPSEQGLSIYFQDVTERKRTEEAIRARTLQQAVVADLGLRALANDGLGSLLDDTVALVARTLDAEFCKIVEVLPGGEELTLRAGFGWQEGAVGSTAETDPQVSYTLDASEPVIFEDLETETRFEPDPVLLSHGVVSGMTVLVPGRHGPFGALGAHTGTRRVFSVDDVNFLQAVANVLATAIERETAERELGEVREAERSRIARDLHDEALQDLAHAMTQAQIVHAAPAGEETANRSVGLAAALTRVEQQLRGAIYDLRLEAEHDKPFSELLASLVELHRAMAPDLDIRLDLRDGALEGPLKRVGRETLRIVGEALTNARRHSAARNIRVSVSTSDGRLFAEVSDDGRGVHPPRQPSPAGGVGIKGMRERARALGGELKIESEPAMGTKVRFEMALERKREEPESDVRVLLVEDHVAVREAVAASFEREAGFEVVGQAGSLAEAHRVIDEEGVDVAVVDLGLPDGYGGDLIEDLRAANPEAQTLVLSASLDRAETARAVQSGAAGVLHKTAHLDEVVGAVKRLGAGETLMPLEEVVGLLRFAGTKKDEAHEAHRALESLTPREMEVLQKLAEGLDSEGIAETLHISVRTERNHVASILTKLRVHSQLQALVFAVRHGAVEIS</sequence>
<dbReference type="Pfam" id="PF00196">
    <property type="entry name" value="GerE"/>
    <property type="match status" value="1"/>
</dbReference>
<dbReference type="SUPFAM" id="SSF55781">
    <property type="entry name" value="GAF domain-like"/>
    <property type="match status" value="1"/>
</dbReference>
<dbReference type="SMART" id="SM00091">
    <property type="entry name" value="PAS"/>
    <property type="match status" value="3"/>
</dbReference>
<evidence type="ECO:0000256" key="7">
    <source>
        <dbReference type="ARBA" id="ARBA00022840"/>
    </source>
</evidence>
<accession>A0A6G8QDY9</accession>
<evidence type="ECO:0000313" key="17">
    <source>
        <dbReference type="EMBL" id="QIN84720.1"/>
    </source>
</evidence>
<dbReference type="EMBL" id="CP045119">
    <property type="protein sequence ID" value="QIN84720.1"/>
    <property type="molecule type" value="Genomic_DNA"/>
</dbReference>
<dbReference type="InterPro" id="IPR013767">
    <property type="entry name" value="PAS_fold"/>
</dbReference>
<feature type="domain" description="Histidine kinase" evidence="13">
    <location>
        <begin position="703"/>
        <end position="896"/>
    </location>
</feature>
<evidence type="ECO:0000256" key="1">
    <source>
        <dbReference type="ARBA" id="ARBA00000085"/>
    </source>
</evidence>
<keyword evidence="5" id="KW-0547">Nucleotide-binding</keyword>
<keyword evidence="4" id="KW-0808">Transferase</keyword>
<dbReference type="PANTHER" id="PTHR24421">
    <property type="entry name" value="NITRATE/NITRITE SENSOR PROTEIN NARX-RELATED"/>
    <property type="match status" value="1"/>
</dbReference>
<reference evidence="17 18" key="1">
    <citation type="submission" date="2019-10" db="EMBL/GenBank/DDBJ databases">
        <title>Rubrobacter sp nov SCSIO 52090 isolated from a deep-sea sediment in the South China Sea.</title>
        <authorList>
            <person name="Chen R.W."/>
        </authorList>
    </citation>
    <scope>NUCLEOTIDE SEQUENCE [LARGE SCALE GENOMIC DNA]</scope>
    <source>
        <strain evidence="17 18">SCSIO 52909</strain>
    </source>
</reference>
<gene>
    <name evidence="17" type="ORF">GBA63_20245</name>
</gene>
<dbReference type="SMART" id="SM00421">
    <property type="entry name" value="HTH_LUXR"/>
    <property type="match status" value="1"/>
</dbReference>
<protein>
    <recommendedName>
        <fullName evidence="2">histidine kinase</fullName>
        <ecNumber evidence="2">2.7.13.3</ecNumber>
    </recommendedName>
</protein>
<evidence type="ECO:0000259" key="12">
    <source>
        <dbReference type="PROSITE" id="PS50043"/>
    </source>
</evidence>
<evidence type="ECO:0000256" key="8">
    <source>
        <dbReference type="ARBA" id="ARBA00023012"/>
    </source>
</evidence>
<feature type="domain" description="Response regulatory" evidence="14">
    <location>
        <begin position="906"/>
        <end position="1022"/>
    </location>
</feature>
<evidence type="ECO:0000256" key="6">
    <source>
        <dbReference type="ARBA" id="ARBA00022777"/>
    </source>
</evidence>
<dbReference type="InterPro" id="IPR016032">
    <property type="entry name" value="Sig_transdc_resp-reg_C-effctor"/>
</dbReference>
<dbReference type="InterPro" id="IPR003018">
    <property type="entry name" value="GAF"/>
</dbReference>
<dbReference type="SUPFAM" id="SSF55785">
    <property type="entry name" value="PYP-like sensor domain (PAS domain)"/>
    <property type="match status" value="4"/>
</dbReference>
<feature type="domain" description="PAC" evidence="16">
    <location>
        <begin position="352"/>
        <end position="402"/>
    </location>
</feature>